<dbReference type="EnsemblPlants" id="Bo2g092530.1">
    <property type="protein sequence ID" value="Bo2g092530.1"/>
    <property type="gene ID" value="Bo2g092530"/>
</dbReference>
<dbReference type="HOGENOM" id="CLU_026209_0_0_1"/>
<name>A0A0D3AR76_BRAOL</name>
<dbReference type="SUPFAM" id="SSF53474">
    <property type="entry name" value="alpha/beta-Hydrolases"/>
    <property type="match status" value="1"/>
</dbReference>
<dbReference type="FunFam" id="3.40.50.1820:FF:000054">
    <property type="entry name" value="Alpha/beta-Hydrolases superfamily protein"/>
    <property type="match status" value="1"/>
</dbReference>
<dbReference type="eggNOG" id="KOG1455">
    <property type="taxonomic scope" value="Eukaryota"/>
</dbReference>
<protein>
    <recommendedName>
        <fullName evidence="1">Serine aminopeptidase S33 domain-containing protein</fullName>
    </recommendedName>
</protein>
<keyword evidence="3" id="KW-1185">Reference proteome</keyword>
<dbReference type="Gramene" id="Bo2g092530.1">
    <property type="protein sequence ID" value="Bo2g092530.1"/>
    <property type="gene ID" value="Bo2g092530"/>
</dbReference>
<sequence length="382" mass="42759">MDRALTSRFNIPSTLSPYYHRRTSLAAITRRITPAIVSAKRSPIEGVSEELNLIASEELDQAPARRRVRSAFVDLQLQLDHCLIKKAPIGIRTEEWYERNSKGEEIFCKCWLPEAGVKIKAAVCFCHGYGSTCTFLFDGIAKQIAGSGYGVYAIDHPGFGLSDGLHGHIPSFDDLADNAIEQFTKMKGRPELRNVPRFLFGQSMGGAIALKVHLKEPQAWDGLILVAPMCKISEDVKPPKLVLNALILMSTLFPKAKLFPKKDMSELFFRDPSKRKLSDYDVICYDDQTRLKTAVELLNATRDIEMQVDKVSLPLLILHGAADRVTDPNVSKFLHEQAISQDKILKLYPGGYHCILEGDTDENIFTVINDIVAWLDARTTPK</sequence>
<evidence type="ECO:0000313" key="2">
    <source>
        <dbReference type="EnsemblPlants" id="Bo2g092530.1"/>
    </source>
</evidence>
<dbReference type="PANTHER" id="PTHR11614">
    <property type="entry name" value="PHOSPHOLIPASE-RELATED"/>
    <property type="match status" value="1"/>
</dbReference>
<reference evidence="2 3" key="1">
    <citation type="journal article" date="2014" name="Genome Biol.">
        <title>Transcriptome and methylome profiling reveals relics of genome dominance in the mesopolyploid Brassica oleracea.</title>
        <authorList>
            <person name="Parkin I.A."/>
            <person name="Koh C."/>
            <person name="Tang H."/>
            <person name="Robinson S.J."/>
            <person name="Kagale S."/>
            <person name="Clarke W.E."/>
            <person name="Town C.D."/>
            <person name="Nixon J."/>
            <person name="Krishnakumar V."/>
            <person name="Bidwell S.L."/>
            <person name="Denoeud F."/>
            <person name="Belcram H."/>
            <person name="Links M.G."/>
            <person name="Just J."/>
            <person name="Clarke C."/>
            <person name="Bender T."/>
            <person name="Huebert T."/>
            <person name="Mason A.S."/>
            <person name="Pires J.C."/>
            <person name="Barker G."/>
            <person name="Moore J."/>
            <person name="Walley P.G."/>
            <person name="Manoli S."/>
            <person name="Batley J."/>
            <person name="Edwards D."/>
            <person name="Nelson M.N."/>
            <person name="Wang X."/>
            <person name="Paterson A.H."/>
            <person name="King G."/>
            <person name="Bancroft I."/>
            <person name="Chalhoub B."/>
            <person name="Sharpe A.G."/>
        </authorList>
    </citation>
    <scope>NUCLEOTIDE SEQUENCE</scope>
    <source>
        <strain evidence="2 3">cv. TO1000</strain>
    </source>
</reference>
<dbReference type="GeneID" id="106327525"/>
<feature type="domain" description="Serine aminopeptidase S33" evidence="1">
    <location>
        <begin position="118"/>
        <end position="356"/>
    </location>
</feature>
<dbReference type="PRINTS" id="PR00111">
    <property type="entry name" value="ABHYDROLASE"/>
</dbReference>
<dbReference type="RefSeq" id="XP_013621139.1">
    <property type="nucleotide sequence ID" value="XM_013765685.1"/>
</dbReference>
<dbReference type="Gene3D" id="3.40.50.1820">
    <property type="entry name" value="alpha/beta hydrolase"/>
    <property type="match status" value="1"/>
</dbReference>
<dbReference type="InterPro" id="IPR029058">
    <property type="entry name" value="AB_hydrolase_fold"/>
</dbReference>
<proteinExistence type="predicted"/>
<evidence type="ECO:0000313" key="3">
    <source>
        <dbReference type="Proteomes" id="UP000032141"/>
    </source>
</evidence>
<dbReference type="OrthoDB" id="2498029at2759"/>
<dbReference type="InterPro" id="IPR022742">
    <property type="entry name" value="Hydrolase_4"/>
</dbReference>
<dbReference type="Proteomes" id="UP000032141">
    <property type="component" value="Chromosome C2"/>
</dbReference>
<dbReference type="AlphaFoldDB" id="A0A0D3AR76"/>
<dbReference type="InterPro" id="IPR051044">
    <property type="entry name" value="MAG_DAG_Lipase"/>
</dbReference>
<dbReference type="InterPro" id="IPR000073">
    <property type="entry name" value="AB_hydrolase_1"/>
</dbReference>
<organism evidence="2 3">
    <name type="scientific">Brassica oleracea var. oleracea</name>
    <dbReference type="NCBI Taxonomy" id="109376"/>
    <lineage>
        <taxon>Eukaryota</taxon>
        <taxon>Viridiplantae</taxon>
        <taxon>Streptophyta</taxon>
        <taxon>Embryophyta</taxon>
        <taxon>Tracheophyta</taxon>
        <taxon>Spermatophyta</taxon>
        <taxon>Magnoliopsida</taxon>
        <taxon>eudicotyledons</taxon>
        <taxon>Gunneridae</taxon>
        <taxon>Pentapetalae</taxon>
        <taxon>rosids</taxon>
        <taxon>malvids</taxon>
        <taxon>Brassicales</taxon>
        <taxon>Brassicaceae</taxon>
        <taxon>Brassiceae</taxon>
        <taxon>Brassica</taxon>
    </lineage>
</organism>
<dbReference type="Pfam" id="PF12146">
    <property type="entry name" value="Hydrolase_4"/>
    <property type="match status" value="1"/>
</dbReference>
<dbReference type="OMA" id="EPREWDG"/>
<accession>A0A0D3AR76</accession>
<evidence type="ECO:0000259" key="1">
    <source>
        <dbReference type="Pfam" id="PF12146"/>
    </source>
</evidence>
<dbReference type="STRING" id="109376.A0A0D3AR76"/>
<dbReference type="KEGG" id="boe:106327525"/>
<reference evidence="2" key="2">
    <citation type="submission" date="2015-03" db="UniProtKB">
        <authorList>
            <consortium name="EnsemblPlants"/>
        </authorList>
    </citation>
    <scope>IDENTIFICATION</scope>
</reference>